<dbReference type="EMBL" id="QKYN01000116">
    <property type="protein sequence ID" value="RAG82360.1"/>
    <property type="molecule type" value="Genomic_DNA"/>
</dbReference>
<keyword evidence="3" id="KW-0067">ATP-binding</keyword>
<evidence type="ECO:0000313" key="6">
    <source>
        <dbReference type="EMBL" id="RAG82360.1"/>
    </source>
</evidence>
<protein>
    <recommendedName>
        <fullName evidence="5">Aminoacyl-transfer RNA synthetases class-II family profile domain-containing protein</fullName>
    </recommendedName>
</protein>
<evidence type="ECO:0000313" key="7">
    <source>
        <dbReference type="Proteomes" id="UP000248889"/>
    </source>
</evidence>
<dbReference type="InterPro" id="IPR012340">
    <property type="entry name" value="NA-bd_OB-fold"/>
</dbReference>
<dbReference type="SUPFAM" id="SSF55681">
    <property type="entry name" value="Class II aaRS and biotin synthetases"/>
    <property type="match status" value="1"/>
</dbReference>
<gene>
    <name evidence="6" type="ORF">DN069_27980</name>
</gene>
<evidence type="ECO:0000256" key="1">
    <source>
        <dbReference type="ARBA" id="ARBA00022598"/>
    </source>
</evidence>
<evidence type="ECO:0000259" key="5">
    <source>
        <dbReference type="PROSITE" id="PS50862"/>
    </source>
</evidence>
<keyword evidence="4" id="KW-0030">Aminoacyl-tRNA synthetase</keyword>
<dbReference type="Pfam" id="PF00152">
    <property type="entry name" value="tRNA-synt_2"/>
    <property type="match status" value="1"/>
</dbReference>
<keyword evidence="2" id="KW-0547">Nucleotide-binding</keyword>
<sequence>MGDPKLPAPNHRMWLMAPPSIAKYVMDSATNRYHEAATWSKGKNLKNSQADRDHSPQGTLLTQLTGRIVAVRRMKHSTFFDVRNSQQEHQCLAGTSEYDGFGVGVADIVKLHGRPSRSRTGDAVLEVDSLVCLSKPSGQESLTDDFRAGALRRTGRSVRQDRAREILVDSGLRERLRVRIRVMRSIRQSLLELGFDEIDIPVIVTSPFAGTANLFRLNSADLASVDLYLRGSLESHLKQLIVAGFESAYCMGASFRNESAELHEFLMVEGMSSRFDQSQLIDMVEQVIRGAALSVRGFPAVANNRVEALATPWRRDTFSAITGASANEGASVKRAYDALRGPISDGFRLPVFVDKFPAVLSPLAQRDESLAGNAMRGYMFFSGLRICEIVQEQADAEEQRAVFEAQKLSIAGDSGAKKDSWAYDSELLEALKLGCPPLSGFGIHINRLVAALTDVRRVSDVVPFPLASGLMAR</sequence>
<dbReference type="SUPFAM" id="SSF50249">
    <property type="entry name" value="Nucleic acid-binding proteins"/>
    <property type="match status" value="1"/>
</dbReference>
<reference evidence="6 7" key="1">
    <citation type="submission" date="2018-06" db="EMBL/GenBank/DDBJ databases">
        <title>Streptacidiphilus pinicola sp. nov., isolated from pine grove soil.</title>
        <authorList>
            <person name="Roh S.G."/>
            <person name="Park S."/>
            <person name="Kim M.-K."/>
            <person name="Yun B.-R."/>
            <person name="Park J."/>
            <person name="Kim M.J."/>
            <person name="Kim Y.S."/>
            <person name="Kim S.B."/>
        </authorList>
    </citation>
    <scope>NUCLEOTIDE SEQUENCE [LARGE SCALE GENOMIC DNA]</scope>
    <source>
        <strain evidence="6 7">MMS16-CNU450</strain>
    </source>
</reference>
<dbReference type="PANTHER" id="PTHR42918">
    <property type="entry name" value="LYSYL-TRNA SYNTHETASE"/>
    <property type="match status" value="1"/>
</dbReference>
<dbReference type="AlphaFoldDB" id="A0A2X0K4Z2"/>
<organism evidence="6 7">
    <name type="scientific">Streptacidiphilus pinicola</name>
    <dbReference type="NCBI Taxonomy" id="2219663"/>
    <lineage>
        <taxon>Bacteria</taxon>
        <taxon>Bacillati</taxon>
        <taxon>Actinomycetota</taxon>
        <taxon>Actinomycetes</taxon>
        <taxon>Kitasatosporales</taxon>
        <taxon>Streptomycetaceae</taxon>
        <taxon>Streptacidiphilus</taxon>
    </lineage>
</organism>
<dbReference type="PANTHER" id="PTHR42918:SF15">
    <property type="entry name" value="LYSINE--TRNA LIGASE, CHLOROPLASTIC_MITOCHONDRIAL"/>
    <property type="match status" value="1"/>
</dbReference>
<name>A0A2X0K4Z2_9ACTN</name>
<dbReference type="GO" id="GO:0000049">
    <property type="term" value="F:tRNA binding"/>
    <property type="evidence" value="ECO:0007669"/>
    <property type="project" value="TreeGrafter"/>
</dbReference>
<dbReference type="InterPro" id="IPR004364">
    <property type="entry name" value="Aa-tRNA-synt_II"/>
</dbReference>
<dbReference type="Gene3D" id="3.30.930.10">
    <property type="entry name" value="Bira Bifunctional Protein, Domain 2"/>
    <property type="match status" value="1"/>
</dbReference>
<dbReference type="InterPro" id="IPR045864">
    <property type="entry name" value="aa-tRNA-synth_II/BPL/LPL"/>
</dbReference>
<dbReference type="GO" id="GO:0004824">
    <property type="term" value="F:lysine-tRNA ligase activity"/>
    <property type="evidence" value="ECO:0007669"/>
    <property type="project" value="TreeGrafter"/>
</dbReference>
<dbReference type="OrthoDB" id="9802326at2"/>
<dbReference type="PROSITE" id="PS50862">
    <property type="entry name" value="AA_TRNA_LIGASE_II"/>
    <property type="match status" value="1"/>
</dbReference>
<dbReference type="InterPro" id="IPR006195">
    <property type="entry name" value="aa-tRNA-synth_II"/>
</dbReference>
<keyword evidence="1" id="KW-0436">Ligase</keyword>
<dbReference type="GO" id="GO:0005829">
    <property type="term" value="C:cytosol"/>
    <property type="evidence" value="ECO:0007669"/>
    <property type="project" value="TreeGrafter"/>
</dbReference>
<dbReference type="Gene3D" id="2.40.50.140">
    <property type="entry name" value="Nucleic acid-binding proteins"/>
    <property type="match status" value="1"/>
</dbReference>
<dbReference type="GO" id="GO:0005524">
    <property type="term" value="F:ATP binding"/>
    <property type="evidence" value="ECO:0007669"/>
    <property type="project" value="InterPro"/>
</dbReference>
<keyword evidence="7" id="KW-1185">Reference proteome</keyword>
<evidence type="ECO:0000256" key="4">
    <source>
        <dbReference type="ARBA" id="ARBA00023146"/>
    </source>
</evidence>
<dbReference type="Proteomes" id="UP000248889">
    <property type="component" value="Unassembled WGS sequence"/>
</dbReference>
<dbReference type="GO" id="GO:0006430">
    <property type="term" value="P:lysyl-tRNA aminoacylation"/>
    <property type="evidence" value="ECO:0007669"/>
    <property type="project" value="TreeGrafter"/>
</dbReference>
<evidence type="ECO:0000256" key="3">
    <source>
        <dbReference type="ARBA" id="ARBA00022840"/>
    </source>
</evidence>
<comment type="caution">
    <text evidence="6">The sequence shown here is derived from an EMBL/GenBank/DDBJ whole genome shotgun (WGS) entry which is preliminary data.</text>
</comment>
<proteinExistence type="predicted"/>
<evidence type="ECO:0000256" key="2">
    <source>
        <dbReference type="ARBA" id="ARBA00022741"/>
    </source>
</evidence>
<feature type="domain" description="Aminoacyl-transfer RNA synthetases class-II family profile" evidence="5">
    <location>
        <begin position="176"/>
        <end position="463"/>
    </location>
</feature>
<accession>A0A2X0K4Z2</accession>